<dbReference type="InterPro" id="IPR000415">
    <property type="entry name" value="Nitroreductase-like"/>
</dbReference>
<organism evidence="12 13">
    <name type="scientific">Heterodera trifolii</name>
    <dbReference type="NCBI Taxonomy" id="157864"/>
    <lineage>
        <taxon>Eukaryota</taxon>
        <taxon>Metazoa</taxon>
        <taxon>Ecdysozoa</taxon>
        <taxon>Nematoda</taxon>
        <taxon>Chromadorea</taxon>
        <taxon>Rhabditida</taxon>
        <taxon>Tylenchina</taxon>
        <taxon>Tylenchomorpha</taxon>
        <taxon>Tylenchoidea</taxon>
        <taxon>Heteroderidae</taxon>
        <taxon>Heteroderinae</taxon>
        <taxon>Heterodera</taxon>
    </lineage>
</organism>
<dbReference type="Pfam" id="PF00041">
    <property type="entry name" value="fn3"/>
    <property type="match status" value="3"/>
</dbReference>
<evidence type="ECO:0000256" key="3">
    <source>
        <dbReference type="ARBA" id="ARBA00022679"/>
    </source>
</evidence>
<dbReference type="InterPro" id="IPR011009">
    <property type="entry name" value="Kinase-like_dom_sf"/>
</dbReference>
<evidence type="ECO:0000313" key="13">
    <source>
        <dbReference type="Proteomes" id="UP001620626"/>
    </source>
</evidence>
<dbReference type="SUPFAM" id="SSF49265">
    <property type="entry name" value="Fibronectin type III"/>
    <property type="match status" value="2"/>
</dbReference>
<dbReference type="Gene3D" id="1.10.510.10">
    <property type="entry name" value="Transferase(Phosphotransferase) domain 1"/>
    <property type="match status" value="1"/>
</dbReference>
<gene>
    <name evidence="12" type="ORF">niasHT_014255</name>
</gene>
<dbReference type="PROSITE" id="PS50011">
    <property type="entry name" value="PROTEIN_KINASE_DOM"/>
    <property type="match status" value="1"/>
</dbReference>
<dbReference type="PANTHER" id="PTHR24419">
    <property type="entry name" value="INTERLEUKIN-1 RECEPTOR-ASSOCIATED KINASE"/>
    <property type="match status" value="1"/>
</dbReference>
<keyword evidence="2" id="KW-0723">Serine/threonine-protein kinase</keyword>
<evidence type="ECO:0000256" key="9">
    <source>
        <dbReference type="SAM" id="MobiDB-lite"/>
    </source>
</evidence>
<feature type="region of interest" description="Disordered" evidence="9">
    <location>
        <begin position="816"/>
        <end position="938"/>
    </location>
</feature>
<feature type="domain" description="Protein kinase" evidence="10">
    <location>
        <begin position="1007"/>
        <end position="1335"/>
    </location>
</feature>
<feature type="compositionally biased region" description="Low complexity" evidence="9">
    <location>
        <begin position="277"/>
        <end position="293"/>
    </location>
</feature>
<dbReference type="SUPFAM" id="SSF57667">
    <property type="entry name" value="beta-beta-alpha zinc fingers"/>
    <property type="match status" value="1"/>
</dbReference>
<dbReference type="EC" id="2.7.11.1" evidence="1"/>
<keyword evidence="6" id="KW-0067">ATP-binding</keyword>
<dbReference type="EMBL" id="JBICBT010000616">
    <property type="protein sequence ID" value="KAL3107538.1"/>
    <property type="molecule type" value="Genomic_DNA"/>
</dbReference>
<dbReference type="PANTHER" id="PTHR24419:SF18">
    <property type="entry name" value="SERINE_THREONINE-PROTEIN KINASE HASPIN"/>
    <property type="match status" value="1"/>
</dbReference>
<sequence>MLHNFAGTSPSGANLQPWTFCLVRNRESNAQFVSLTKPTPSWRHCGWEGSFTSRQHHGCPGACSSSVPGPRTVAELPKCPEQHHLAVAIKLLQAAANDLSAEFQTTILRFVRLSVCCLLISLIAVRRLFGMEPRPHASMLKRDQQRAKWRKEYAHRSTGHLFWECEDDTLVQWHNEMETQRSRSASSALCRRDKLLPSIPIVKVAPAKFFCKKCPAKYVYVIAYTKHQAMHGSNKKFKCDFCDYAADTKRSTTEHMLEWHHNTAPTIDFTGEDNAHAAPTATTSSSSATTSTTAERRSDANSFRVCAENAFGRSNPLNTDVDRPGLPEGPITYPATTNKKCQVYVVEEPRDTFLVPLKSQSANEKENATFECDVNDKDIDVEEDEQLRNEQAANEALRRANAEQELRPNAEHETESSDVDEDEYVVESDDDIPAVEVRCADERLLAKAPLNVPGPPGPPKPLHTAYNSITLQWARPLRDGGTPIVGYELEKREHGTNAQWEKAAFGSVPDTQFKVTGVKQYHFYEFRVAAVNAVGQGEWSDNSVPIVATRSSCKPLITMGMLAREKELGSDSVDLRLEVVDRPAPPEGSLKVLPELVVSKYQVPSQPDKPVVRDFGRTWAELEWELPASNGGAKIRGYELQHKEKHSEWITCKKSGTWATNFKVHNLSDRGEYMFRVAARNEAGLSKPSLPSDRIKLPGPPGMPIQVEAQSIGPNCVTLTWQPPAEDGGSKLEGYLVQKREWDHEQWEKATPDMCPLTECLVPGLREFQAYVFRVIAVNLHGCSTPSLQTLPINIVETAGACPTIVINKELSVQGPSVVPLKSQRANEKEKDATQIRTPKTAQPSSAHGIGPSLDSSDQPLSSTARRCQPRRSARKDATDIQCCSENLTPSRPKNTERTTSGSGRRRVGSTTADRQAQAAAAACAAGEEAPNEEGRQDVAVVTKKMAILAKLKKRGDTSIRALKRRSVRPAEPSTDFQKEFDELRELCDQKAVGTWDDFENSAGFDFTEWTKIGEGAFGEIFKEPRDGACIVLKFIPFAANKDHCSKLVNGDHLKSAKFVFNELFTAKELTKLSEDTGNGFVTPSFTQLRMSQIVRGCFPSKLLTAWDAFKTAKPKLAENDRPDTYDDERLHFLVIGLSYGGKDLEKFQIKNGGVCYSIFLQIAYTLAIAEHVLAFEHRDMHAGNLLVEQCPPDEKIWYKYQGKQIAVRSNGVRASIIDFSLSRLEKKGVRFFVDLSQDPGLFEQDGVNDGGDYQYDVYRMMKAISNNNWASFWPQTNVYWTGYAAKKLFNNRFIKGKKKEAIEKLFRKFENFVTIRDLIDDADFLSVFAQFLSK</sequence>
<dbReference type="PROSITE" id="PS00028">
    <property type="entry name" value="ZINC_FINGER_C2H2_1"/>
    <property type="match status" value="1"/>
</dbReference>
<evidence type="ECO:0000313" key="12">
    <source>
        <dbReference type="EMBL" id="KAL3107538.1"/>
    </source>
</evidence>
<evidence type="ECO:0000259" key="10">
    <source>
        <dbReference type="PROSITE" id="PS50011"/>
    </source>
</evidence>
<comment type="catalytic activity">
    <reaction evidence="7">
        <text>L-threonyl-[protein] + ATP = O-phospho-L-threonyl-[protein] + ADP + H(+)</text>
        <dbReference type="Rhea" id="RHEA:46608"/>
        <dbReference type="Rhea" id="RHEA-COMP:11060"/>
        <dbReference type="Rhea" id="RHEA-COMP:11605"/>
        <dbReference type="ChEBI" id="CHEBI:15378"/>
        <dbReference type="ChEBI" id="CHEBI:30013"/>
        <dbReference type="ChEBI" id="CHEBI:30616"/>
        <dbReference type="ChEBI" id="CHEBI:61977"/>
        <dbReference type="ChEBI" id="CHEBI:456216"/>
        <dbReference type="EC" id="2.7.11.1"/>
    </reaction>
</comment>
<feature type="region of interest" description="Disordered" evidence="9">
    <location>
        <begin position="400"/>
        <end position="426"/>
    </location>
</feature>
<keyword evidence="13" id="KW-1185">Reference proteome</keyword>
<evidence type="ECO:0000256" key="6">
    <source>
        <dbReference type="ARBA" id="ARBA00022840"/>
    </source>
</evidence>
<evidence type="ECO:0000256" key="2">
    <source>
        <dbReference type="ARBA" id="ARBA00022527"/>
    </source>
</evidence>
<dbReference type="Gene3D" id="3.30.160.60">
    <property type="entry name" value="Classic Zinc Finger"/>
    <property type="match status" value="1"/>
</dbReference>
<feature type="compositionally biased region" description="Acidic residues" evidence="9">
    <location>
        <begin position="416"/>
        <end position="426"/>
    </location>
</feature>
<evidence type="ECO:0000256" key="7">
    <source>
        <dbReference type="ARBA" id="ARBA00047899"/>
    </source>
</evidence>
<feature type="compositionally biased region" description="Low complexity" evidence="9">
    <location>
        <begin position="852"/>
        <end position="863"/>
    </location>
</feature>
<feature type="compositionally biased region" description="Basic and acidic residues" evidence="9">
    <location>
        <begin position="825"/>
        <end position="834"/>
    </location>
</feature>
<dbReference type="InterPro" id="IPR013783">
    <property type="entry name" value="Ig-like_fold"/>
</dbReference>
<dbReference type="SMART" id="SM00355">
    <property type="entry name" value="ZnF_C2H2"/>
    <property type="match status" value="2"/>
</dbReference>
<dbReference type="GO" id="GO:0004674">
    <property type="term" value="F:protein serine/threonine kinase activity"/>
    <property type="evidence" value="ECO:0007669"/>
    <property type="project" value="UniProtKB-KW"/>
</dbReference>
<accession>A0ABD2KXA5</accession>
<dbReference type="Gene3D" id="2.60.40.10">
    <property type="entry name" value="Immunoglobulins"/>
    <property type="match status" value="3"/>
</dbReference>
<dbReference type="Pfam" id="PF12330">
    <property type="entry name" value="Haspin_kinase"/>
    <property type="match status" value="1"/>
</dbReference>
<evidence type="ECO:0000259" key="11">
    <source>
        <dbReference type="PROSITE" id="PS50853"/>
    </source>
</evidence>
<feature type="region of interest" description="Disordered" evidence="9">
    <location>
        <begin position="268"/>
        <end position="299"/>
    </location>
</feature>
<feature type="domain" description="Fibronectin type-III" evidence="11">
    <location>
        <begin position="606"/>
        <end position="699"/>
    </location>
</feature>
<dbReference type="SMART" id="SM00060">
    <property type="entry name" value="FN3"/>
    <property type="match status" value="3"/>
</dbReference>
<dbReference type="SUPFAM" id="SSF56112">
    <property type="entry name" value="Protein kinase-like (PK-like)"/>
    <property type="match status" value="1"/>
</dbReference>
<keyword evidence="4" id="KW-0547">Nucleotide-binding</keyword>
<dbReference type="CDD" id="cd00063">
    <property type="entry name" value="FN3"/>
    <property type="match status" value="3"/>
</dbReference>
<reference evidence="12 13" key="1">
    <citation type="submission" date="2024-10" db="EMBL/GenBank/DDBJ databases">
        <authorList>
            <person name="Kim D."/>
        </authorList>
    </citation>
    <scope>NUCLEOTIDE SEQUENCE [LARGE SCALE GENOMIC DNA]</scope>
    <source>
        <strain evidence="12">BH-2024</strain>
    </source>
</reference>
<dbReference type="GO" id="GO:0005524">
    <property type="term" value="F:ATP binding"/>
    <property type="evidence" value="ECO:0007669"/>
    <property type="project" value="UniProtKB-KW"/>
</dbReference>
<feature type="compositionally biased region" description="Low complexity" evidence="9">
    <location>
        <begin position="898"/>
        <end position="929"/>
    </location>
</feature>
<feature type="domain" description="Fibronectin type-III" evidence="11">
    <location>
        <begin position="700"/>
        <end position="798"/>
    </location>
</feature>
<dbReference type="GO" id="GO:0030017">
    <property type="term" value="C:sarcomere"/>
    <property type="evidence" value="ECO:0007669"/>
    <property type="project" value="UniProtKB-ARBA"/>
</dbReference>
<dbReference type="SUPFAM" id="SSF55469">
    <property type="entry name" value="FMN-dependent nitroreductase-like"/>
    <property type="match status" value="1"/>
</dbReference>
<evidence type="ECO:0000256" key="1">
    <source>
        <dbReference type="ARBA" id="ARBA00012513"/>
    </source>
</evidence>
<dbReference type="InterPro" id="IPR036236">
    <property type="entry name" value="Znf_C2H2_sf"/>
</dbReference>
<dbReference type="Gene3D" id="3.30.200.20">
    <property type="entry name" value="Phosphorylase Kinase, domain 1"/>
    <property type="match status" value="1"/>
</dbReference>
<feature type="domain" description="Fibronectin type-III" evidence="11">
    <location>
        <begin position="455"/>
        <end position="552"/>
    </location>
</feature>
<dbReference type="SMART" id="SM01331">
    <property type="entry name" value="DUF3635"/>
    <property type="match status" value="1"/>
</dbReference>
<name>A0ABD2KXA5_9BILA</name>
<evidence type="ECO:0000256" key="8">
    <source>
        <dbReference type="ARBA" id="ARBA00048679"/>
    </source>
</evidence>
<dbReference type="InterPro" id="IPR000719">
    <property type="entry name" value="Prot_kinase_dom"/>
</dbReference>
<feature type="compositionally biased region" description="Polar residues" evidence="9">
    <location>
        <begin position="882"/>
        <end position="893"/>
    </location>
</feature>
<comment type="catalytic activity">
    <reaction evidence="8">
        <text>L-seryl-[protein] + ATP = O-phospho-L-seryl-[protein] + ADP + H(+)</text>
        <dbReference type="Rhea" id="RHEA:17989"/>
        <dbReference type="Rhea" id="RHEA-COMP:9863"/>
        <dbReference type="Rhea" id="RHEA-COMP:11604"/>
        <dbReference type="ChEBI" id="CHEBI:15378"/>
        <dbReference type="ChEBI" id="CHEBI:29999"/>
        <dbReference type="ChEBI" id="CHEBI:30616"/>
        <dbReference type="ChEBI" id="CHEBI:83421"/>
        <dbReference type="ChEBI" id="CHEBI:456216"/>
        <dbReference type="EC" id="2.7.11.1"/>
    </reaction>
</comment>
<proteinExistence type="predicted"/>
<dbReference type="FunFam" id="2.60.40.10:FF:000056">
    <property type="entry name" value="twitchin isoform X4"/>
    <property type="match status" value="1"/>
</dbReference>
<comment type="caution">
    <text evidence="12">The sequence shown here is derived from an EMBL/GenBank/DDBJ whole genome shotgun (WGS) entry which is preliminary data.</text>
</comment>
<dbReference type="InterPro" id="IPR036116">
    <property type="entry name" value="FN3_sf"/>
</dbReference>
<dbReference type="PRINTS" id="PR00014">
    <property type="entry name" value="FNTYPEIII"/>
</dbReference>
<dbReference type="InterPro" id="IPR003961">
    <property type="entry name" value="FN3_dom"/>
</dbReference>
<evidence type="ECO:0000256" key="5">
    <source>
        <dbReference type="ARBA" id="ARBA00022777"/>
    </source>
</evidence>
<dbReference type="GO" id="GO:0035173">
    <property type="term" value="F:histone kinase activity"/>
    <property type="evidence" value="ECO:0007669"/>
    <property type="project" value="UniProtKB-ARBA"/>
</dbReference>
<dbReference type="InterPro" id="IPR013087">
    <property type="entry name" value="Znf_C2H2_type"/>
</dbReference>
<feature type="compositionally biased region" description="Polar residues" evidence="9">
    <location>
        <begin position="835"/>
        <end position="846"/>
    </location>
</feature>
<keyword evidence="5" id="KW-0418">Kinase</keyword>
<dbReference type="PROSITE" id="PS50853">
    <property type="entry name" value="FN3"/>
    <property type="match status" value="3"/>
</dbReference>
<dbReference type="Proteomes" id="UP001620626">
    <property type="component" value="Unassembled WGS sequence"/>
</dbReference>
<protein>
    <recommendedName>
        <fullName evidence="1">non-specific serine/threonine protein kinase</fullName>
        <ecNumber evidence="1">2.7.11.1</ecNumber>
    </recommendedName>
</protein>
<dbReference type="InterPro" id="IPR024604">
    <property type="entry name" value="GSG2_C"/>
</dbReference>
<keyword evidence="3" id="KW-0808">Transferase</keyword>
<evidence type="ECO:0000256" key="4">
    <source>
        <dbReference type="ARBA" id="ARBA00022741"/>
    </source>
</evidence>
<feature type="compositionally biased region" description="Basic and acidic residues" evidence="9">
    <location>
        <begin position="400"/>
        <end position="415"/>
    </location>
</feature>